<evidence type="ECO:0000313" key="14">
    <source>
        <dbReference type="Proteomes" id="UP000650616"/>
    </source>
</evidence>
<dbReference type="PROSITE" id="PS50110">
    <property type="entry name" value="RESPONSE_REGULATORY"/>
    <property type="match status" value="1"/>
</dbReference>
<evidence type="ECO:0000313" key="13">
    <source>
        <dbReference type="EMBL" id="MBE3608443.1"/>
    </source>
</evidence>
<dbReference type="GO" id="GO:0006355">
    <property type="term" value="P:regulation of DNA-templated transcription"/>
    <property type="evidence" value="ECO:0007669"/>
    <property type="project" value="InterPro"/>
</dbReference>
<evidence type="ECO:0000256" key="6">
    <source>
        <dbReference type="ARBA" id="ARBA00037471"/>
    </source>
</evidence>
<dbReference type="EMBL" id="LIWG01000008">
    <property type="protein sequence ID" value="MBE3608443.1"/>
    <property type="molecule type" value="Genomic_DNA"/>
</dbReference>
<evidence type="ECO:0000256" key="8">
    <source>
        <dbReference type="PROSITE-ProRule" id="PRU00169"/>
    </source>
</evidence>
<evidence type="ECO:0000313" key="12">
    <source>
        <dbReference type="EMBL" id="MBE2986585.1"/>
    </source>
</evidence>
<feature type="domain" description="OmpR/PhoB-type" evidence="11">
    <location>
        <begin position="125"/>
        <end position="222"/>
    </location>
</feature>
<organism evidence="13 14">
    <name type="scientific">Campylobacter californiensis</name>
    <dbReference type="NCBI Taxonomy" id="1032243"/>
    <lineage>
        <taxon>Bacteria</taxon>
        <taxon>Pseudomonadati</taxon>
        <taxon>Campylobacterota</taxon>
        <taxon>Epsilonproteobacteria</taxon>
        <taxon>Campylobacterales</taxon>
        <taxon>Campylobacteraceae</taxon>
        <taxon>Campylobacter</taxon>
    </lineage>
</organism>
<evidence type="ECO:0000256" key="2">
    <source>
        <dbReference type="ARBA" id="ARBA00022490"/>
    </source>
</evidence>
<sequence>MFKILVAEDDELLNEMIQVKLKNEGFSVKSAFNGVEAVEILESEHIDLLITDVMMPLRDGYGLAKEAKLIKESLLILMITAKSEIVDMERGFLSGADDYMSKPINLKELVLRVNALLRRAKIVNEKRLSFKGTELDYNALSASVNGEKTELTPKEFYLLFLLLSNEDKIFTRFEIMQEIWGFESDSDERVVDTHIKKLRQKFEHTSDFEIVTIRGLGYKGKIS</sequence>
<dbReference type="GO" id="GO:0000976">
    <property type="term" value="F:transcription cis-regulatory region binding"/>
    <property type="evidence" value="ECO:0007669"/>
    <property type="project" value="TreeGrafter"/>
</dbReference>
<dbReference type="PANTHER" id="PTHR48111">
    <property type="entry name" value="REGULATOR OF RPOS"/>
    <property type="match status" value="1"/>
</dbReference>
<dbReference type="PANTHER" id="PTHR48111:SF49">
    <property type="entry name" value="HEME RESPONSE REGULATOR HSSR"/>
    <property type="match status" value="1"/>
</dbReference>
<reference evidence="12 15" key="2">
    <citation type="submission" date="2020-10" db="EMBL/GenBank/DDBJ databases">
        <title>Campylobacter californiensis sp. nov. isolated from cattle and feral swine in California.</title>
        <authorList>
            <person name="Miller W.G."/>
        </authorList>
    </citation>
    <scope>NUCLEOTIDE SEQUENCE [LARGE SCALE GENOMIC DNA]</scope>
    <source>
        <strain evidence="12 15">RM12919</strain>
    </source>
</reference>
<dbReference type="Proteomes" id="UP001318760">
    <property type="component" value="Unassembled WGS sequence"/>
</dbReference>
<dbReference type="Proteomes" id="UP000650616">
    <property type="component" value="Unassembled WGS sequence"/>
</dbReference>
<gene>
    <name evidence="12" type="ORF">CCAL12919_05495</name>
    <name evidence="13" type="ORF">CCAL9337_06865</name>
</gene>
<evidence type="ECO:0000256" key="1">
    <source>
        <dbReference type="ARBA" id="ARBA00004496"/>
    </source>
</evidence>
<dbReference type="GO" id="GO:0032993">
    <property type="term" value="C:protein-DNA complex"/>
    <property type="evidence" value="ECO:0007669"/>
    <property type="project" value="TreeGrafter"/>
</dbReference>
<evidence type="ECO:0000259" key="10">
    <source>
        <dbReference type="PROSITE" id="PS50110"/>
    </source>
</evidence>
<dbReference type="EMBL" id="JADBHS010000009">
    <property type="protein sequence ID" value="MBE2986585.1"/>
    <property type="molecule type" value="Genomic_DNA"/>
</dbReference>
<feature type="modified residue" description="4-aspartylphosphate" evidence="8">
    <location>
        <position position="52"/>
    </location>
</feature>
<comment type="function">
    <text evidence="6">Member of the two-component regulatory system HssS/HssR involved in intracellular heme homeostasis and tempering of staphylococcal virulence. Phosphorylated HssR binds to a direct repeat sequence within hrtAB promoter and activates the expression of hrtAB, an efflux pump, in response to extracellular heme, hemin, hemoglobin or blood.</text>
</comment>
<keyword evidence="14" id="KW-1185">Reference proteome</keyword>
<feature type="DNA-binding region" description="OmpR/PhoB-type" evidence="9">
    <location>
        <begin position="125"/>
        <end position="222"/>
    </location>
</feature>
<keyword evidence="3" id="KW-0843">Virulence</keyword>
<dbReference type="Gene3D" id="1.10.10.10">
    <property type="entry name" value="Winged helix-like DNA-binding domain superfamily/Winged helix DNA-binding domain"/>
    <property type="match status" value="1"/>
</dbReference>
<dbReference type="Pfam" id="PF00072">
    <property type="entry name" value="Response_reg"/>
    <property type="match status" value="1"/>
</dbReference>
<dbReference type="InterPro" id="IPR039420">
    <property type="entry name" value="WalR-like"/>
</dbReference>
<evidence type="ECO:0000256" key="7">
    <source>
        <dbReference type="ARBA" id="ARBA00039976"/>
    </source>
</evidence>
<reference evidence="13 14" key="1">
    <citation type="submission" date="2015-08" db="EMBL/GenBank/DDBJ databases">
        <title>Comparative genomics of the Campylobacter concisus group.</title>
        <authorList>
            <person name="Yee E."/>
            <person name="Chapman M.H."/>
            <person name="Huynh S."/>
            <person name="Bono J.L."/>
            <person name="On S.L."/>
            <person name="St Leger J."/>
            <person name="Foster G."/>
            <person name="Parker C.T."/>
            <person name="Miller W.G."/>
        </authorList>
    </citation>
    <scope>NUCLEOTIDE SEQUENCE [LARGE SCALE GENOMIC DNA]</scope>
    <source>
        <strain evidence="13 14">RM9337</strain>
    </source>
</reference>
<evidence type="ECO:0000256" key="4">
    <source>
        <dbReference type="ARBA" id="ARBA00023125"/>
    </source>
</evidence>
<dbReference type="CDD" id="cd00383">
    <property type="entry name" value="trans_reg_C"/>
    <property type="match status" value="1"/>
</dbReference>
<dbReference type="RefSeq" id="WP_170016627.1">
    <property type="nucleotide sequence ID" value="NZ_CP012545.1"/>
</dbReference>
<dbReference type="InterPro" id="IPR036388">
    <property type="entry name" value="WH-like_DNA-bd_sf"/>
</dbReference>
<keyword evidence="4 9" id="KW-0238">DNA-binding</keyword>
<name>A0AAW3ZWY7_9BACT</name>
<dbReference type="SMART" id="SM00862">
    <property type="entry name" value="Trans_reg_C"/>
    <property type="match status" value="1"/>
</dbReference>
<dbReference type="AlphaFoldDB" id="A0AAW3ZWY7"/>
<proteinExistence type="predicted"/>
<comment type="subcellular location">
    <subcellularLocation>
        <location evidence="1">Cytoplasm</location>
    </subcellularLocation>
</comment>
<dbReference type="SMART" id="SM00448">
    <property type="entry name" value="REC"/>
    <property type="match status" value="1"/>
</dbReference>
<dbReference type="GO" id="GO:0005829">
    <property type="term" value="C:cytosol"/>
    <property type="evidence" value="ECO:0007669"/>
    <property type="project" value="TreeGrafter"/>
</dbReference>
<feature type="domain" description="Response regulatory" evidence="10">
    <location>
        <begin position="3"/>
        <end position="117"/>
    </location>
</feature>
<evidence type="ECO:0000256" key="3">
    <source>
        <dbReference type="ARBA" id="ARBA00023026"/>
    </source>
</evidence>
<evidence type="ECO:0000313" key="15">
    <source>
        <dbReference type="Proteomes" id="UP001318760"/>
    </source>
</evidence>
<accession>A0AAW3ZWY7</accession>
<dbReference type="InterPro" id="IPR001789">
    <property type="entry name" value="Sig_transdc_resp-reg_receiver"/>
</dbReference>
<protein>
    <recommendedName>
        <fullName evidence="7">Heme response regulator HssR</fullName>
    </recommendedName>
</protein>
<evidence type="ECO:0000259" key="11">
    <source>
        <dbReference type="PROSITE" id="PS51755"/>
    </source>
</evidence>
<keyword evidence="8" id="KW-0597">Phosphoprotein</keyword>
<dbReference type="InterPro" id="IPR011006">
    <property type="entry name" value="CheY-like_superfamily"/>
</dbReference>
<keyword evidence="5" id="KW-0010">Activator</keyword>
<evidence type="ECO:0000256" key="9">
    <source>
        <dbReference type="PROSITE-ProRule" id="PRU01091"/>
    </source>
</evidence>
<dbReference type="InterPro" id="IPR001867">
    <property type="entry name" value="OmpR/PhoB-type_DNA-bd"/>
</dbReference>
<comment type="caution">
    <text evidence="13">The sequence shown here is derived from an EMBL/GenBank/DDBJ whole genome shotgun (WGS) entry which is preliminary data.</text>
</comment>
<dbReference type="Pfam" id="PF00486">
    <property type="entry name" value="Trans_reg_C"/>
    <property type="match status" value="1"/>
</dbReference>
<dbReference type="GO" id="GO:0000156">
    <property type="term" value="F:phosphorelay response regulator activity"/>
    <property type="evidence" value="ECO:0007669"/>
    <property type="project" value="TreeGrafter"/>
</dbReference>
<evidence type="ECO:0000256" key="5">
    <source>
        <dbReference type="ARBA" id="ARBA00023159"/>
    </source>
</evidence>
<dbReference type="Gene3D" id="3.40.50.2300">
    <property type="match status" value="1"/>
</dbReference>
<dbReference type="SUPFAM" id="SSF52172">
    <property type="entry name" value="CheY-like"/>
    <property type="match status" value="1"/>
</dbReference>
<dbReference type="PROSITE" id="PS51755">
    <property type="entry name" value="OMPR_PHOB"/>
    <property type="match status" value="1"/>
</dbReference>
<dbReference type="Gene3D" id="6.10.250.690">
    <property type="match status" value="1"/>
</dbReference>
<keyword evidence="2" id="KW-0963">Cytoplasm</keyword>